<proteinExistence type="inferred from homology"/>
<evidence type="ECO:0000256" key="20">
    <source>
        <dbReference type="ARBA" id="ARBA00048002"/>
    </source>
</evidence>
<dbReference type="InterPro" id="IPR015797">
    <property type="entry name" value="NUDIX_hydrolase-like_dom_sf"/>
</dbReference>
<evidence type="ECO:0000256" key="13">
    <source>
        <dbReference type="ARBA" id="ARBA00026103"/>
    </source>
</evidence>
<evidence type="ECO:0000256" key="21">
    <source>
        <dbReference type="ARBA" id="ARBA00048894"/>
    </source>
</evidence>
<evidence type="ECO:0000256" key="6">
    <source>
        <dbReference type="ARBA" id="ARBA00022801"/>
    </source>
</evidence>
<dbReference type="PROSITE" id="PS51462">
    <property type="entry name" value="NUDIX"/>
    <property type="match status" value="1"/>
</dbReference>
<dbReference type="Pfam" id="PF00293">
    <property type="entry name" value="NUDIX"/>
    <property type="match status" value="1"/>
</dbReference>
<comment type="caution">
    <text evidence="25">The sequence shown here is derived from an EMBL/GenBank/DDBJ whole genome shotgun (WGS) entry which is preliminary data.</text>
</comment>
<evidence type="ECO:0000256" key="18">
    <source>
        <dbReference type="ARBA" id="ARBA00031927"/>
    </source>
</evidence>
<evidence type="ECO:0000256" key="19">
    <source>
        <dbReference type="ARBA" id="ARBA00032071"/>
    </source>
</evidence>
<evidence type="ECO:0000256" key="7">
    <source>
        <dbReference type="ARBA" id="ARBA00022842"/>
    </source>
</evidence>
<evidence type="ECO:0000256" key="16">
    <source>
        <dbReference type="ARBA" id="ARBA00030634"/>
    </source>
</evidence>
<dbReference type="Proteomes" id="UP000820818">
    <property type="component" value="Linkage Group LG2"/>
</dbReference>
<dbReference type="EC" id="3.6.1.56" evidence="13"/>
<keyword evidence="7" id="KW-0460">Magnesium</keyword>
<dbReference type="PROSITE" id="PS00893">
    <property type="entry name" value="NUDIX_BOX"/>
    <property type="match status" value="1"/>
</dbReference>
<evidence type="ECO:0000259" key="24">
    <source>
        <dbReference type="PROSITE" id="PS51462"/>
    </source>
</evidence>
<dbReference type="PRINTS" id="PR01403">
    <property type="entry name" value="8OXTPHPHTASE"/>
</dbReference>
<comment type="catalytic activity">
    <reaction evidence="20">
        <text>N(6)-methyl-ATP + H2O = N(6)-methyl-AMP + diphosphate + H(+)</text>
        <dbReference type="Rhea" id="RHEA:67608"/>
        <dbReference type="ChEBI" id="CHEBI:15377"/>
        <dbReference type="ChEBI" id="CHEBI:15378"/>
        <dbReference type="ChEBI" id="CHEBI:33019"/>
        <dbReference type="ChEBI" id="CHEBI:144842"/>
        <dbReference type="ChEBI" id="CHEBI:172873"/>
    </reaction>
    <physiologicalReaction direction="left-to-right" evidence="20">
        <dbReference type="Rhea" id="RHEA:67609"/>
    </physiologicalReaction>
</comment>
<evidence type="ECO:0000256" key="4">
    <source>
        <dbReference type="ARBA" id="ARBA00011245"/>
    </source>
</evidence>
<dbReference type="GO" id="GO:0005634">
    <property type="term" value="C:nucleus"/>
    <property type="evidence" value="ECO:0007669"/>
    <property type="project" value="UniProtKB-SubCell"/>
</dbReference>
<comment type="subcellular location">
    <subcellularLocation>
        <location evidence="2">Nucleus</location>
    </subcellularLocation>
</comment>
<dbReference type="PANTHER" id="PTHR43758">
    <property type="entry name" value="7,8-DIHYDRO-8-OXOGUANINE TRIPHOSPHATASE"/>
    <property type="match status" value="1"/>
</dbReference>
<comment type="subunit">
    <text evidence="4">Monomer.</text>
</comment>
<feature type="domain" description="Nudix hydrolase" evidence="24">
    <location>
        <begin position="1"/>
        <end position="130"/>
    </location>
</feature>
<keyword evidence="6" id="KW-0378">Hydrolase</keyword>
<evidence type="ECO:0000256" key="9">
    <source>
        <dbReference type="ARBA" id="ARBA00024448"/>
    </source>
</evidence>
<comment type="catalytic activity">
    <reaction evidence="21">
        <text>O(6)-methyl-dGTP + H2O = O(6)-methyl-dGMP + diphosphate + H(+)</text>
        <dbReference type="Rhea" id="RHEA:67600"/>
        <dbReference type="ChEBI" id="CHEBI:15377"/>
        <dbReference type="ChEBI" id="CHEBI:15378"/>
        <dbReference type="ChEBI" id="CHEBI:33019"/>
        <dbReference type="ChEBI" id="CHEBI:169974"/>
        <dbReference type="ChEBI" id="CHEBI:169975"/>
    </reaction>
    <physiologicalReaction direction="left-to-right" evidence="21">
        <dbReference type="Rhea" id="RHEA:67601"/>
    </physiologicalReaction>
</comment>
<protein>
    <recommendedName>
        <fullName evidence="14">Oxidized purine nucleoside triphosphate hydrolase</fullName>
        <ecNumber evidence="13">3.6.1.56</ecNumber>
    </recommendedName>
    <alternativeName>
        <fullName evidence="18">2-hydroxy-dATP diphosphatase</fullName>
    </alternativeName>
    <alternativeName>
        <fullName evidence="17">7,8-dihydro-8-oxoguanine triphosphatase</fullName>
    </alternativeName>
    <alternativeName>
        <fullName evidence="16">8-oxo-dGTPase</fullName>
    </alternativeName>
    <alternativeName>
        <fullName evidence="19">Methylated purine nucleoside triphosphate hydrolase</fullName>
    </alternativeName>
    <alternativeName>
        <fullName evidence="15">Nucleoside diphosphate-linked moiety X motif 1</fullName>
    </alternativeName>
</protein>
<dbReference type="GO" id="GO:0005737">
    <property type="term" value="C:cytoplasm"/>
    <property type="evidence" value="ECO:0007669"/>
    <property type="project" value="TreeGrafter"/>
</dbReference>
<accession>A0AAD5Q0B9</accession>
<evidence type="ECO:0000256" key="10">
    <source>
        <dbReference type="ARBA" id="ARBA00024459"/>
    </source>
</evidence>
<dbReference type="EMBL" id="WJBH02000002">
    <property type="protein sequence ID" value="KAI9562934.1"/>
    <property type="molecule type" value="Genomic_DNA"/>
</dbReference>
<keyword evidence="26" id="KW-1185">Reference proteome</keyword>
<comment type="catalytic activity">
    <reaction evidence="11">
        <text>8-oxo-dGTP + H2O = 8-oxo-dGMP + diphosphate + H(+)</text>
        <dbReference type="Rhea" id="RHEA:31575"/>
        <dbReference type="ChEBI" id="CHEBI:15377"/>
        <dbReference type="ChEBI" id="CHEBI:15378"/>
        <dbReference type="ChEBI" id="CHEBI:33019"/>
        <dbReference type="ChEBI" id="CHEBI:63224"/>
        <dbReference type="ChEBI" id="CHEBI:77896"/>
    </reaction>
    <physiologicalReaction direction="left-to-right" evidence="11">
        <dbReference type="Rhea" id="RHEA:31576"/>
    </physiologicalReaction>
</comment>
<name>A0AAD5Q0B9_9CRUS</name>
<comment type="catalytic activity">
    <reaction evidence="10">
        <text>2-oxo-dATP + H2O = 2-oxo-dAMP + diphosphate + H(+)</text>
        <dbReference type="Rhea" id="RHEA:31583"/>
        <dbReference type="ChEBI" id="CHEBI:15377"/>
        <dbReference type="ChEBI" id="CHEBI:15378"/>
        <dbReference type="ChEBI" id="CHEBI:33019"/>
        <dbReference type="ChEBI" id="CHEBI:63212"/>
        <dbReference type="ChEBI" id="CHEBI:77897"/>
        <dbReference type="EC" id="3.6.1.56"/>
    </reaction>
    <physiologicalReaction direction="left-to-right" evidence="10">
        <dbReference type="Rhea" id="RHEA:31584"/>
    </physiologicalReaction>
</comment>
<evidence type="ECO:0000256" key="14">
    <source>
        <dbReference type="ARBA" id="ARBA00026218"/>
    </source>
</evidence>
<keyword evidence="5" id="KW-0479">Metal-binding</keyword>
<sequence>MPHKTLTLVLITKPNEVLLGYKKRGFGSYKWNGFGGKVEENESIREAAIRELKEESGLVVSPNNLEQVGIINFEFVGDPIILEVHVFTSAIYDGQPFETEEMIPKWFKLQDIPFHEMWADDRLWFPLLLSGKKFQGYFLFQGHDVILKHALNIVENFCNLATE</sequence>
<evidence type="ECO:0000256" key="2">
    <source>
        <dbReference type="ARBA" id="ARBA00004123"/>
    </source>
</evidence>
<dbReference type="GO" id="GO:0042262">
    <property type="term" value="P:DNA protection"/>
    <property type="evidence" value="ECO:0007669"/>
    <property type="project" value="InterPro"/>
</dbReference>
<evidence type="ECO:0000256" key="8">
    <source>
        <dbReference type="ARBA" id="ARBA00023242"/>
    </source>
</evidence>
<evidence type="ECO:0000256" key="1">
    <source>
        <dbReference type="ARBA" id="ARBA00001946"/>
    </source>
</evidence>
<reference evidence="25 26" key="1">
    <citation type="submission" date="2022-05" db="EMBL/GenBank/DDBJ databases">
        <title>A multi-omics perspective on studying reproductive biology in Daphnia sinensis.</title>
        <authorList>
            <person name="Jia J."/>
        </authorList>
    </citation>
    <scope>NUCLEOTIDE SEQUENCE [LARGE SCALE GENOMIC DNA]</scope>
    <source>
        <strain evidence="25 26">WSL</strain>
    </source>
</reference>
<comment type="similarity">
    <text evidence="3">Belongs to the Nudix hydrolase family.</text>
</comment>
<evidence type="ECO:0000313" key="25">
    <source>
        <dbReference type="EMBL" id="KAI9562934.1"/>
    </source>
</evidence>
<keyword evidence="8" id="KW-0539">Nucleus</keyword>
<evidence type="ECO:0000256" key="5">
    <source>
        <dbReference type="ARBA" id="ARBA00022723"/>
    </source>
</evidence>
<gene>
    <name evidence="25" type="ORF">GHT06_010390</name>
</gene>
<comment type="catalytic activity">
    <reaction evidence="12">
        <text>2-oxo-ATP + H2O = 2-oxo-AMP + diphosphate + H(+)</text>
        <dbReference type="Rhea" id="RHEA:67392"/>
        <dbReference type="ChEBI" id="CHEBI:15377"/>
        <dbReference type="ChEBI" id="CHEBI:15378"/>
        <dbReference type="ChEBI" id="CHEBI:33019"/>
        <dbReference type="ChEBI" id="CHEBI:71395"/>
        <dbReference type="ChEBI" id="CHEBI:172878"/>
    </reaction>
    <physiologicalReaction direction="left-to-right" evidence="12">
        <dbReference type="Rhea" id="RHEA:67393"/>
    </physiologicalReaction>
</comment>
<dbReference type="CDD" id="cd03427">
    <property type="entry name" value="NUDIX_MTH1_Nudt1"/>
    <property type="match status" value="1"/>
</dbReference>
<evidence type="ECO:0000256" key="23">
    <source>
        <dbReference type="ARBA" id="ARBA00053094"/>
    </source>
</evidence>
<dbReference type="AlphaFoldDB" id="A0AAD5Q0B9"/>
<dbReference type="SUPFAM" id="SSF55811">
    <property type="entry name" value="Nudix"/>
    <property type="match status" value="1"/>
</dbReference>
<dbReference type="Gene3D" id="3.90.79.10">
    <property type="entry name" value="Nucleoside Triphosphate Pyrophosphohydrolase"/>
    <property type="match status" value="1"/>
</dbReference>
<comment type="catalytic activity">
    <reaction evidence="9">
        <text>8-oxo-dATP + H2O = 8-oxo-dAMP + diphosphate + H(+)</text>
        <dbReference type="Rhea" id="RHEA:65396"/>
        <dbReference type="ChEBI" id="CHEBI:15377"/>
        <dbReference type="ChEBI" id="CHEBI:15378"/>
        <dbReference type="ChEBI" id="CHEBI:33019"/>
        <dbReference type="ChEBI" id="CHEBI:71361"/>
        <dbReference type="ChEBI" id="CHEBI:172871"/>
    </reaction>
    <physiologicalReaction direction="left-to-right" evidence="9">
        <dbReference type="Rhea" id="RHEA:65397"/>
    </physiologicalReaction>
</comment>
<evidence type="ECO:0000256" key="22">
    <source>
        <dbReference type="ARBA" id="ARBA00049032"/>
    </source>
</evidence>
<comment type="cofactor">
    <cofactor evidence="1">
        <name>Mg(2+)</name>
        <dbReference type="ChEBI" id="CHEBI:18420"/>
    </cofactor>
</comment>
<dbReference type="GO" id="GO:0008828">
    <property type="term" value="F:dATP diphosphatase activity"/>
    <property type="evidence" value="ECO:0007669"/>
    <property type="project" value="UniProtKB-EC"/>
</dbReference>
<comment type="catalytic activity">
    <reaction evidence="22">
        <text>N(6)-methyl-dATP + H2O = N(6)-methyl-dAMP + diphosphate + H(+)</text>
        <dbReference type="Rhea" id="RHEA:67604"/>
        <dbReference type="ChEBI" id="CHEBI:15377"/>
        <dbReference type="ChEBI" id="CHEBI:15378"/>
        <dbReference type="ChEBI" id="CHEBI:33019"/>
        <dbReference type="ChEBI" id="CHEBI:169976"/>
        <dbReference type="ChEBI" id="CHEBI:172872"/>
    </reaction>
    <physiologicalReaction direction="left-to-right" evidence="22">
        <dbReference type="Rhea" id="RHEA:67605"/>
    </physiologicalReaction>
</comment>
<evidence type="ECO:0000256" key="12">
    <source>
        <dbReference type="ARBA" id="ARBA00024596"/>
    </source>
</evidence>
<dbReference type="InterPro" id="IPR020084">
    <property type="entry name" value="NUDIX_hydrolase_CS"/>
</dbReference>
<dbReference type="InterPro" id="IPR000086">
    <property type="entry name" value="NUDIX_hydrolase_dom"/>
</dbReference>
<dbReference type="PANTHER" id="PTHR43758:SF2">
    <property type="entry name" value="OXIDIZED PURINE NUCLEOSIDE TRIPHOSPHATE HYDROLASE"/>
    <property type="match status" value="1"/>
</dbReference>
<comment type="function">
    <text evidence="23">Oxidized purine nucleoside triphosphate hydrolase which is a prominent sanitizer of the oxidized nucleotide pool. Catalyzes the hydrolysis of 2-oxo-dATP (2-hydroxy-dATP) into 2-oxo-dAMP. Also has a significant hydrolase activity toward 2-oxo-ATP, 8-oxo-dGTP and 8-oxo-dATP. Through the hydrolysis of oxidized purine nucleoside triphosphates, prevents their incorporation into DNA and the subsequent transversions A:T to C:G and G:C to T:A. Also catalyzes the hydrolysis of methylated purine nucleoside triphosphate preventing their integration into DNA. Through this antimutagenic activity protects cells from oxidative stress.</text>
</comment>
<evidence type="ECO:0000256" key="3">
    <source>
        <dbReference type="ARBA" id="ARBA00005582"/>
    </source>
</evidence>
<dbReference type="GO" id="GO:0046872">
    <property type="term" value="F:metal ion binding"/>
    <property type="evidence" value="ECO:0007669"/>
    <property type="project" value="UniProtKB-KW"/>
</dbReference>
<organism evidence="25 26">
    <name type="scientific">Daphnia sinensis</name>
    <dbReference type="NCBI Taxonomy" id="1820382"/>
    <lineage>
        <taxon>Eukaryota</taxon>
        <taxon>Metazoa</taxon>
        <taxon>Ecdysozoa</taxon>
        <taxon>Arthropoda</taxon>
        <taxon>Crustacea</taxon>
        <taxon>Branchiopoda</taxon>
        <taxon>Diplostraca</taxon>
        <taxon>Cladocera</taxon>
        <taxon>Anomopoda</taxon>
        <taxon>Daphniidae</taxon>
        <taxon>Daphnia</taxon>
        <taxon>Daphnia similis group</taxon>
    </lineage>
</organism>
<evidence type="ECO:0000256" key="17">
    <source>
        <dbReference type="ARBA" id="ARBA00030682"/>
    </source>
</evidence>
<evidence type="ECO:0000313" key="26">
    <source>
        <dbReference type="Proteomes" id="UP000820818"/>
    </source>
</evidence>
<evidence type="ECO:0000256" key="15">
    <source>
        <dbReference type="ARBA" id="ARBA00029673"/>
    </source>
</evidence>
<evidence type="ECO:0000256" key="11">
    <source>
        <dbReference type="ARBA" id="ARBA00024486"/>
    </source>
</evidence>
<dbReference type="GO" id="GO:0008413">
    <property type="term" value="F:8-oxo-7,8-dihydroguanosine triphosphate pyrophosphatase activity"/>
    <property type="evidence" value="ECO:0007669"/>
    <property type="project" value="InterPro"/>
</dbReference>
<dbReference type="InterPro" id="IPR003563">
    <property type="entry name" value="8ODP"/>
</dbReference>